<feature type="domain" description="O-acyltransferase WSD1 C-terminal" evidence="13">
    <location>
        <begin position="311"/>
        <end position="454"/>
    </location>
</feature>
<comment type="catalytic activity">
    <reaction evidence="10 11">
        <text>an acyl-CoA + a 1,2-diacyl-sn-glycerol = a triacyl-sn-glycerol + CoA</text>
        <dbReference type="Rhea" id="RHEA:10868"/>
        <dbReference type="ChEBI" id="CHEBI:17815"/>
        <dbReference type="ChEBI" id="CHEBI:57287"/>
        <dbReference type="ChEBI" id="CHEBI:58342"/>
        <dbReference type="ChEBI" id="CHEBI:64615"/>
        <dbReference type="EC" id="2.3.1.20"/>
    </reaction>
</comment>
<keyword evidence="15" id="KW-1185">Reference proteome</keyword>
<comment type="caution">
    <text evidence="14">The sequence shown here is derived from an EMBL/GenBank/DDBJ whole genome shotgun (WGS) entry which is preliminary data.</text>
</comment>
<evidence type="ECO:0000313" key="14">
    <source>
        <dbReference type="EMBL" id="MBO2455196.1"/>
    </source>
</evidence>
<dbReference type="GO" id="GO:0071731">
    <property type="term" value="P:response to nitric oxide"/>
    <property type="evidence" value="ECO:0007669"/>
    <property type="project" value="TreeGrafter"/>
</dbReference>
<dbReference type="InterPro" id="IPR004255">
    <property type="entry name" value="O-acyltransferase_WSD1_N"/>
</dbReference>
<dbReference type="NCBIfam" id="TIGR02946">
    <property type="entry name" value="acyl_WS_DGAT"/>
    <property type="match status" value="1"/>
</dbReference>
<proteinExistence type="inferred from homology"/>
<evidence type="ECO:0000256" key="8">
    <source>
        <dbReference type="ARBA" id="ARBA00023098"/>
    </source>
</evidence>
<accession>A0A939T6P7</accession>
<dbReference type="InterPro" id="IPR045034">
    <property type="entry name" value="O-acyltransferase_WSD1-like"/>
</dbReference>
<protein>
    <recommendedName>
        <fullName evidence="4 11">Diacylglycerol O-acyltransferase</fullName>
        <ecNumber evidence="4 11">2.3.1.20</ecNumber>
    </recommendedName>
</protein>
<dbReference type="GO" id="GO:0005886">
    <property type="term" value="C:plasma membrane"/>
    <property type="evidence" value="ECO:0007669"/>
    <property type="project" value="TreeGrafter"/>
</dbReference>
<dbReference type="Gene3D" id="3.30.559.10">
    <property type="entry name" value="Chloramphenicol acetyltransferase-like domain"/>
    <property type="match status" value="1"/>
</dbReference>
<dbReference type="Pfam" id="PF06974">
    <property type="entry name" value="WS_DGAT_C"/>
    <property type="match status" value="1"/>
</dbReference>
<name>A0A939T6P7_9ACTN</name>
<dbReference type="GO" id="GO:0006071">
    <property type="term" value="P:glycerol metabolic process"/>
    <property type="evidence" value="ECO:0007669"/>
    <property type="project" value="UniProtKB-KW"/>
</dbReference>
<evidence type="ECO:0000313" key="15">
    <source>
        <dbReference type="Proteomes" id="UP000669179"/>
    </source>
</evidence>
<dbReference type="InterPro" id="IPR009721">
    <property type="entry name" value="O-acyltransferase_WSD1_C"/>
</dbReference>
<evidence type="ECO:0000256" key="10">
    <source>
        <dbReference type="ARBA" id="ARBA00048109"/>
    </source>
</evidence>
<dbReference type="EMBL" id="JAGEOJ010000033">
    <property type="protein sequence ID" value="MBO2455196.1"/>
    <property type="molecule type" value="Genomic_DNA"/>
</dbReference>
<dbReference type="EC" id="2.3.1.20" evidence="4 11"/>
<evidence type="ECO:0000256" key="4">
    <source>
        <dbReference type="ARBA" id="ARBA00013244"/>
    </source>
</evidence>
<dbReference type="RefSeq" id="WP_208263421.1">
    <property type="nucleotide sequence ID" value="NZ_JAGEOJ010000033.1"/>
</dbReference>
<reference evidence="14" key="1">
    <citation type="submission" date="2021-03" db="EMBL/GenBank/DDBJ databases">
        <authorList>
            <person name="Kanchanasin P."/>
            <person name="Saeng-In P."/>
            <person name="Phongsopitanun W."/>
            <person name="Yuki M."/>
            <person name="Kudo T."/>
            <person name="Ohkuma M."/>
            <person name="Tanasupawat S."/>
        </authorList>
    </citation>
    <scope>NUCLEOTIDE SEQUENCE</scope>
    <source>
        <strain evidence="14">GKU 128</strain>
    </source>
</reference>
<sequence>MERMSALDAEMFFAEQYRTPMHIASVTVLEGPAPAYEDLVAMVRARMMLIPRYLQKVVKVPLNLGRPVWADDPHFQLDYHLRHTAVPPPGGPEEFRQVADRVLALPLDMGKPPWELWCVEGLADGHWAIIAKVHHCVVDGVAASDLMTVLFDLSPETPAEGAQVVPLRSPEPPPSALRLAFDGLRDSITGPLRQVPGIPARILRGGGVRAVLGFSTGLPRSVERMAHHAPDSLPPAAGPHRSWVWTHADLDEVRRIRQVLGGTVNDIVLAAVTHGLRELLASQGRLEAETVLRSLVPVSVRGADEHGVLDNKVSGLIASLPCGEPDALERLQLIREQMDDLKSTHQAVSADALIKLAGAAPTMLSLSTRAALSALRPLFQVVTTNVPGPPFPLYVLGHRVLELYPYVPLAAGVAVSIGIFSYTGRLYFGVTADFDGPLDLEVLTKGIEAGFADLAARTEVSGGRGFS</sequence>
<keyword evidence="5 11" id="KW-0444">Lipid biosynthesis</keyword>
<comment type="pathway">
    <text evidence="2">Lipid metabolism.</text>
</comment>
<dbReference type="GO" id="GO:0051701">
    <property type="term" value="P:biological process involved in interaction with host"/>
    <property type="evidence" value="ECO:0007669"/>
    <property type="project" value="TreeGrafter"/>
</dbReference>
<keyword evidence="8 11" id="KW-0443">Lipid metabolism</keyword>
<dbReference type="PANTHER" id="PTHR31650:SF1">
    <property type="entry name" value="WAX ESTER SYNTHASE_DIACYLGLYCEROL ACYLTRANSFERASE 4-RELATED"/>
    <property type="match status" value="1"/>
</dbReference>
<dbReference type="Pfam" id="PF03007">
    <property type="entry name" value="WS_DGAT_cat"/>
    <property type="match status" value="1"/>
</dbReference>
<dbReference type="PANTHER" id="PTHR31650">
    <property type="entry name" value="O-ACYLTRANSFERASE (WSD1-LIKE) FAMILY PROTEIN"/>
    <property type="match status" value="1"/>
</dbReference>
<evidence type="ECO:0000256" key="9">
    <source>
        <dbReference type="ARBA" id="ARBA00023315"/>
    </source>
</evidence>
<dbReference type="InterPro" id="IPR023213">
    <property type="entry name" value="CAT-like_dom_sf"/>
</dbReference>
<feature type="domain" description="O-acyltransferase WSD1-like N-terminal" evidence="12">
    <location>
        <begin position="4"/>
        <end position="268"/>
    </location>
</feature>
<gene>
    <name evidence="14" type="ORF">J4573_49480</name>
</gene>
<evidence type="ECO:0000256" key="7">
    <source>
        <dbReference type="ARBA" id="ARBA00022798"/>
    </source>
</evidence>
<evidence type="ECO:0000256" key="11">
    <source>
        <dbReference type="RuleBase" id="RU361241"/>
    </source>
</evidence>
<dbReference type="GO" id="GO:0004144">
    <property type="term" value="F:diacylglycerol O-acyltransferase activity"/>
    <property type="evidence" value="ECO:0007669"/>
    <property type="project" value="UniProtKB-EC"/>
</dbReference>
<dbReference type="InterPro" id="IPR014292">
    <property type="entry name" value="Acyl_transf_WS/DGAT"/>
</dbReference>
<dbReference type="AlphaFoldDB" id="A0A939T6P7"/>
<evidence type="ECO:0000256" key="1">
    <source>
        <dbReference type="ARBA" id="ARBA00004771"/>
    </source>
</evidence>
<evidence type="ECO:0000259" key="13">
    <source>
        <dbReference type="Pfam" id="PF06974"/>
    </source>
</evidence>
<dbReference type="GO" id="GO:0019432">
    <property type="term" value="P:triglyceride biosynthetic process"/>
    <property type="evidence" value="ECO:0007669"/>
    <property type="project" value="TreeGrafter"/>
</dbReference>
<evidence type="ECO:0000256" key="2">
    <source>
        <dbReference type="ARBA" id="ARBA00005189"/>
    </source>
</evidence>
<evidence type="ECO:0000259" key="12">
    <source>
        <dbReference type="Pfam" id="PF03007"/>
    </source>
</evidence>
<evidence type="ECO:0000256" key="5">
    <source>
        <dbReference type="ARBA" id="ARBA00022516"/>
    </source>
</evidence>
<evidence type="ECO:0000256" key="3">
    <source>
        <dbReference type="ARBA" id="ARBA00009587"/>
    </source>
</evidence>
<evidence type="ECO:0000256" key="6">
    <source>
        <dbReference type="ARBA" id="ARBA00022679"/>
    </source>
</evidence>
<dbReference type="Proteomes" id="UP000669179">
    <property type="component" value="Unassembled WGS sequence"/>
</dbReference>
<keyword evidence="9 11" id="KW-0012">Acyltransferase</keyword>
<dbReference type="SUPFAM" id="SSF52777">
    <property type="entry name" value="CoA-dependent acyltransferases"/>
    <property type="match status" value="1"/>
</dbReference>
<keyword evidence="6 11" id="KW-0808">Transferase</keyword>
<dbReference type="GO" id="GO:0001666">
    <property type="term" value="P:response to hypoxia"/>
    <property type="evidence" value="ECO:0007669"/>
    <property type="project" value="TreeGrafter"/>
</dbReference>
<comment type="similarity">
    <text evidence="3 11">Belongs to the long-chain O-acyltransferase family.</text>
</comment>
<comment type="pathway">
    <text evidence="1 11">Glycerolipid metabolism; triacylglycerol biosynthesis.</text>
</comment>
<keyword evidence="7 11" id="KW-0319">Glycerol metabolism</keyword>
<organism evidence="14 15">
    <name type="scientific">Actinomadura barringtoniae</name>
    <dbReference type="NCBI Taxonomy" id="1427535"/>
    <lineage>
        <taxon>Bacteria</taxon>
        <taxon>Bacillati</taxon>
        <taxon>Actinomycetota</taxon>
        <taxon>Actinomycetes</taxon>
        <taxon>Streptosporangiales</taxon>
        <taxon>Thermomonosporaceae</taxon>
        <taxon>Actinomadura</taxon>
    </lineage>
</organism>